<reference evidence="2" key="1">
    <citation type="submission" date="2020-01" db="EMBL/GenBank/DDBJ databases">
        <authorList>
            <consortium name="DOE Joint Genome Institute"/>
            <person name="Haridas S."/>
            <person name="Albert R."/>
            <person name="Binder M."/>
            <person name="Bloem J."/>
            <person name="Labutti K."/>
            <person name="Salamov A."/>
            <person name="Andreopoulos B."/>
            <person name="Baker S.E."/>
            <person name="Barry K."/>
            <person name="Bills G."/>
            <person name="Bluhm B.H."/>
            <person name="Cannon C."/>
            <person name="Castanera R."/>
            <person name="Culley D.E."/>
            <person name="Daum C."/>
            <person name="Ezra D."/>
            <person name="Gonzalez J.B."/>
            <person name="Henrissat B."/>
            <person name="Kuo A."/>
            <person name="Liang C."/>
            <person name="Lipzen A."/>
            <person name="Lutzoni F."/>
            <person name="Magnuson J."/>
            <person name="Mondo S."/>
            <person name="Nolan M."/>
            <person name="Ohm R."/>
            <person name="Pangilinan J."/>
            <person name="Park H.-J."/>
            <person name="Ramirez L."/>
            <person name="Alfaro M."/>
            <person name="Sun H."/>
            <person name="Tritt A."/>
            <person name="Yoshinaga Y."/>
            <person name="Zwiers L.-H."/>
            <person name="Turgeon B.G."/>
            <person name="Goodwin S.B."/>
            <person name="Spatafora J.W."/>
            <person name="Crous P.W."/>
            <person name="Grigoriev I.V."/>
        </authorList>
    </citation>
    <scope>NUCLEOTIDE SEQUENCE</scope>
    <source>
        <strain evidence="2">IPT5</strain>
    </source>
</reference>
<keyword evidence="3" id="KW-1185">Reference proteome</keyword>
<proteinExistence type="predicted"/>
<dbReference type="OrthoDB" id="3773119at2759"/>
<evidence type="ECO:0000313" key="2">
    <source>
        <dbReference type="EMBL" id="KAF2846369.1"/>
    </source>
</evidence>
<evidence type="ECO:0000313" key="3">
    <source>
        <dbReference type="Proteomes" id="UP000799423"/>
    </source>
</evidence>
<evidence type="ECO:0000259" key="1">
    <source>
        <dbReference type="Pfam" id="PF06985"/>
    </source>
</evidence>
<dbReference type="Pfam" id="PF06985">
    <property type="entry name" value="HET"/>
    <property type="match status" value="1"/>
</dbReference>
<sequence length="92" mass="10436">NFAAAPPYYAISYTWDNPLSTTKIVVNGEPLEVREHCQYALQQTQAFVMDVNTYVWQDALCIDQQNLHEKSFQVAMMGEIYKKAESVLACVG</sequence>
<dbReference type="InterPro" id="IPR010730">
    <property type="entry name" value="HET"/>
</dbReference>
<dbReference type="PANTHER" id="PTHR24148:SF73">
    <property type="entry name" value="HET DOMAIN PROTEIN (AFU_ORTHOLOGUE AFUA_8G01020)"/>
    <property type="match status" value="1"/>
</dbReference>
<dbReference type="InterPro" id="IPR052895">
    <property type="entry name" value="HetReg/Transcr_Mod"/>
</dbReference>
<accession>A0A6A7AW07</accession>
<name>A0A6A7AW07_9PLEO</name>
<feature type="non-terminal residue" evidence="2">
    <location>
        <position position="92"/>
    </location>
</feature>
<dbReference type="AlphaFoldDB" id="A0A6A7AW07"/>
<feature type="domain" description="Heterokaryon incompatibility" evidence="1">
    <location>
        <begin position="8"/>
        <end position="91"/>
    </location>
</feature>
<dbReference type="EMBL" id="MU006336">
    <property type="protein sequence ID" value="KAF2846369.1"/>
    <property type="molecule type" value="Genomic_DNA"/>
</dbReference>
<dbReference type="Proteomes" id="UP000799423">
    <property type="component" value="Unassembled WGS sequence"/>
</dbReference>
<gene>
    <name evidence="2" type="ORF">T440DRAFT_350103</name>
</gene>
<dbReference type="PANTHER" id="PTHR24148">
    <property type="entry name" value="ANKYRIN REPEAT DOMAIN-CONTAINING PROTEIN 39 HOMOLOG-RELATED"/>
    <property type="match status" value="1"/>
</dbReference>
<organism evidence="2 3">
    <name type="scientific">Plenodomus tracheiphilus IPT5</name>
    <dbReference type="NCBI Taxonomy" id="1408161"/>
    <lineage>
        <taxon>Eukaryota</taxon>
        <taxon>Fungi</taxon>
        <taxon>Dikarya</taxon>
        <taxon>Ascomycota</taxon>
        <taxon>Pezizomycotina</taxon>
        <taxon>Dothideomycetes</taxon>
        <taxon>Pleosporomycetidae</taxon>
        <taxon>Pleosporales</taxon>
        <taxon>Pleosporineae</taxon>
        <taxon>Leptosphaeriaceae</taxon>
        <taxon>Plenodomus</taxon>
    </lineage>
</organism>
<protein>
    <recommendedName>
        <fullName evidence="1">Heterokaryon incompatibility domain-containing protein</fullName>
    </recommendedName>
</protein>
<feature type="non-terminal residue" evidence="2">
    <location>
        <position position="1"/>
    </location>
</feature>